<dbReference type="RefSeq" id="WP_213668508.1">
    <property type="nucleotide sequence ID" value="NZ_JAHCDA010000001.1"/>
</dbReference>
<organism evidence="1 2">
    <name type="scientific">Roseococcus pinisoli</name>
    <dbReference type="NCBI Taxonomy" id="2835040"/>
    <lineage>
        <taxon>Bacteria</taxon>
        <taxon>Pseudomonadati</taxon>
        <taxon>Pseudomonadota</taxon>
        <taxon>Alphaproteobacteria</taxon>
        <taxon>Acetobacterales</taxon>
        <taxon>Roseomonadaceae</taxon>
        <taxon>Roseococcus</taxon>
    </lineage>
</organism>
<proteinExistence type="predicted"/>
<dbReference type="Proteomes" id="UP000766336">
    <property type="component" value="Unassembled WGS sequence"/>
</dbReference>
<sequence length="208" mass="23259">MAINDSQFLGTLRESNRDYARGWSSGARTFMGGITYPEENKLRPGLVLMRIGHSRDAAGNAMPDWVNLTSPWWMTSSTFLDIVGRGEDAGTEMNQMFRMKLALTPDFGVSDTIFWVRTKQSFRSWAGRARPVMEDPNPVVREKQGRPLGWLGGWEVVQNFIPGLRDFATNAPTSAALDGFEVLPKVSLSSYATLRNGGFNPLKWPWPA</sequence>
<comment type="caution">
    <text evidence="1">The sequence shown here is derived from an EMBL/GenBank/DDBJ whole genome shotgun (WGS) entry which is preliminary data.</text>
</comment>
<accession>A0ABS5Q836</accession>
<gene>
    <name evidence="1" type="ORF">KHU32_02785</name>
</gene>
<evidence type="ECO:0000313" key="1">
    <source>
        <dbReference type="EMBL" id="MBS7809847.1"/>
    </source>
</evidence>
<reference evidence="1 2" key="1">
    <citation type="submission" date="2021-05" db="EMBL/GenBank/DDBJ databases">
        <title>Roseococcus sp. XZZS9, whole genome shotgun sequencing project.</title>
        <authorList>
            <person name="Zhao G."/>
            <person name="Shen L."/>
        </authorList>
    </citation>
    <scope>NUCLEOTIDE SEQUENCE [LARGE SCALE GENOMIC DNA]</scope>
    <source>
        <strain evidence="1 2">XZZS9</strain>
    </source>
</reference>
<protein>
    <submittedName>
        <fullName evidence="1">Uncharacterized protein</fullName>
    </submittedName>
</protein>
<dbReference type="EMBL" id="JAHCDA010000001">
    <property type="protein sequence ID" value="MBS7809847.1"/>
    <property type="molecule type" value="Genomic_DNA"/>
</dbReference>
<keyword evidence="2" id="KW-1185">Reference proteome</keyword>
<name>A0ABS5Q836_9PROT</name>
<evidence type="ECO:0000313" key="2">
    <source>
        <dbReference type="Proteomes" id="UP000766336"/>
    </source>
</evidence>